<evidence type="ECO:0000256" key="1">
    <source>
        <dbReference type="SAM" id="MobiDB-lite"/>
    </source>
</evidence>
<accession>A0A9P7D5F0</accession>
<protein>
    <submittedName>
        <fullName evidence="2">Uncharacterized protein</fullName>
    </submittedName>
</protein>
<dbReference type="AlphaFoldDB" id="A0A9P7D5F0"/>
<keyword evidence="3" id="KW-1185">Reference proteome</keyword>
<reference evidence="2" key="1">
    <citation type="journal article" date="2020" name="New Phytol.">
        <title>Comparative genomics reveals dynamic genome evolution in host specialist ectomycorrhizal fungi.</title>
        <authorList>
            <person name="Lofgren L.A."/>
            <person name="Nguyen N.H."/>
            <person name="Vilgalys R."/>
            <person name="Ruytinx J."/>
            <person name="Liao H.L."/>
            <person name="Branco S."/>
            <person name="Kuo A."/>
            <person name="LaButti K."/>
            <person name="Lipzen A."/>
            <person name="Andreopoulos W."/>
            <person name="Pangilinan J."/>
            <person name="Riley R."/>
            <person name="Hundley H."/>
            <person name="Na H."/>
            <person name="Barry K."/>
            <person name="Grigoriev I.V."/>
            <person name="Stajich J.E."/>
            <person name="Kennedy P.G."/>
        </authorList>
    </citation>
    <scope>NUCLEOTIDE SEQUENCE</scope>
    <source>
        <strain evidence="2">DOB743</strain>
    </source>
</reference>
<organism evidence="2 3">
    <name type="scientific">Suillus placidus</name>
    <dbReference type="NCBI Taxonomy" id="48579"/>
    <lineage>
        <taxon>Eukaryota</taxon>
        <taxon>Fungi</taxon>
        <taxon>Dikarya</taxon>
        <taxon>Basidiomycota</taxon>
        <taxon>Agaricomycotina</taxon>
        <taxon>Agaricomycetes</taxon>
        <taxon>Agaricomycetidae</taxon>
        <taxon>Boletales</taxon>
        <taxon>Suillineae</taxon>
        <taxon>Suillaceae</taxon>
        <taxon>Suillus</taxon>
    </lineage>
</organism>
<feature type="compositionally biased region" description="Acidic residues" evidence="1">
    <location>
        <begin position="118"/>
        <end position="133"/>
    </location>
</feature>
<feature type="region of interest" description="Disordered" evidence="1">
    <location>
        <begin position="17"/>
        <end position="41"/>
    </location>
</feature>
<dbReference type="OrthoDB" id="2612776at2759"/>
<proteinExistence type="predicted"/>
<sequence>MPSLRIELEGYADKKGGELTRSGASEVDVDNLAGDNEAPRLPVKDQETGEVEAIDKLKERLKLVELSCARLEELYQTYRLRWLEEKHRARVLEVYAPPGIDTCSPRQLAWNAPSPIQSEDEDEGKGEGEGEVE</sequence>
<evidence type="ECO:0000313" key="2">
    <source>
        <dbReference type="EMBL" id="KAG1779657.1"/>
    </source>
</evidence>
<gene>
    <name evidence="2" type="ORF">EV702DRAFT_1043576</name>
</gene>
<name>A0A9P7D5F0_9AGAM</name>
<dbReference type="Proteomes" id="UP000714275">
    <property type="component" value="Unassembled WGS sequence"/>
</dbReference>
<evidence type="ECO:0000313" key="3">
    <source>
        <dbReference type="Proteomes" id="UP000714275"/>
    </source>
</evidence>
<dbReference type="EMBL" id="JABBWD010000011">
    <property type="protein sequence ID" value="KAG1779657.1"/>
    <property type="molecule type" value="Genomic_DNA"/>
</dbReference>
<feature type="region of interest" description="Disordered" evidence="1">
    <location>
        <begin position="105"/>
        <end position="133"/>
    </location>
</feature>
<comment type="caution">
    <text evidence="2">The sequence shown here is derived from an EMBL/GenBank/DDBJ whole genome shotgun (WGS) entry which is preliminary data.</text>
</comment>